<protein>
    <submittedName>
        <fullName evidence="2">Uncharacterized protein</fullName>
    </submittedName>
</protein>
<name>A0ABR2GH17_9ROSI</name>
<reference evidence="2 3" key="1">
    <citation type="journal article" date="2024" name="G3 (Bethesda)">
        <title>Genome assembly of Hibiscus sabdariffa L. provides insights into metabolisms of medicinal natural products.</title>
        <authorList>
            <person name="Kim T."/>
        </authorList>
    </citation>
    <scope>NUCLEOTIDE SEQUENCE [LARGE SCALE GENOMIC DNA]</scope>
    <source>
        <strain evidence="2">TK-2024</strain>
        <tissue evidence="2">Old leaves</tissue>
    </source>
</reference>
<accession>A0ABR2GH17</accession>
<keyword evidence="3" id="KW-1185">Reference proteome</keyword>
<organism evidence="2 3">
    <name type="scientific">Hibiscus sabdariffa</name>
    <name type="common">roselle</name>
    <dbReference type="NCBI Taxonomy" id="183260"/>
    <lineage>
        <taxon>Eukaryota</taxon>
        <taxon>Viridiplantae</taxon>
        <taxon>Streptophyta</taxon>
        <taxon>Embryophyta</taxon>
        <taxon>Tracheophyta</taxon>
        <taxon>Spermatophyta</taxon>
        <taxon>Magnoliopsida</taxon>
        <taxon>eudicotyledons</taxon>
        <taxon>Gunneridae</taxon>
        <taxon>Pentapetalae</taxon>
        <taxon>rosids</taxon>
        <taxon>malvids</taxon>
        <taxon>Malvales</taxon>
        <taxon>Malvaceae</taxon>
        <taxon>Malvoideae</taxon>
        <taxon>Hibiscus</taxon>
    </lineage>
</organism>
<sequence>MIKPIKGPFQWTLVTDMEPILPPIIRRPPGRPAKKRKLEPGEVNNPKLSKRGQQGNYLKNLNKIRILNSHNNLDKINYLSSHNNLMCLEGKIFQ</sequence>
<feature type="compositionally biased region" description="Basic residues" evidence="1">
    <location>
        <begin position="28"/>
        <end position="37"/>
    </location>
</feature>
<dbReference type="EMBL" id="JBBPBM010000001">
    <property type="protein sequence ID" value="KAK8601564.1"/>
    <property type="molecule type" value="Genomic_DNA"/>
</dbReference>
<evidence type="ECO:0000313" key="3">
    <source>
        <dbReference type="Proteomes" id="UP001472677"/>
    </source>
</evidence>
<dbReference type="Proteomes" id="UP001472677">
    <property type="component" value="Unassembled WGS sequence"/>
</dbReference>
<feature type="region of interest" description="Disordered" evidence="1">
    <location>
        <begin position="23"/>
        <end position="53"/>
    </location>
</feature>
<gene>
    <name evidence="2" type="ORF">V6N12_051394</name>
</gene>
<comment type="caution">
    <text evidence="2">The sequence shown here is derived from an EMBL/GenBank/DDBJ whole genome shotgun (WGS) entry which is preliminary data.</text>
</comment>
<evidence type="ECO:0000313" key="2">
    <source>
        <dbReference type="EMBL" id="KAK8601564.1"/>
    </source>
</evidence>
<evidence type="ECO:0000256" key="1">
    <source>
        <dbReference type="SAM" id="MobiDB-lite"/>
    </source>
</evidence>
<proteinExistence type="predicted"/>